<dbReference type="AlphaFoldDB" id="A0A271J2R5"/>
<feature type="transmembrane region" description="Helical" evidence="2">
    <location>
        <begin position="31"/>
        <end position="48"/>
    </location>
</feature>
<protein>
    <recommendedName>
        <fullName evidence="5">DUF3098 domain-containing protein</fullName>
    </recommendedName>
</protein>
<sequence>MASRKSRRSTSTSPTTRGVTTMPFDRQNYRLLLGAVGLIVLGYVIMLVDNATNPNPVDSALSLVVAPLLLLGGYLGVAASVLWGVPKDVDPAAPPPSEAPAEAV</sequence>
<dbReference type="RefSeq" id="WP_095511255.1">
    <property type="nucleotide sequence ID" value="NZ_MQWD01000001.1"/>
</dbReference>
<evidence type="ECO:0008006" key="5">
    <source>
        <dbReference type="Google" id="ProtNLM"/>
    </source>
</evidence>
<comment type="caution">
    <text evidence="3">The sequence shown here is derived from an EMBL/GenBank/DDBJ whole genome shotgun (WGS) entry which is preliminary data.</text>
</comment>
<keyword evidence="2" id="KW-0472">Membrane</keyword>
<dbReference type="Pfam" id="PF11297">
    <property type="entry name" value="DUF3098"/>
    <property type="match status" value="1"/>
</dbReference>
<name>A0A271J2R5_9BACT</name>
<reference evidence="3 4" key="1">
    <citation type="submission" date="2016-11" db="EMBL/GenBank/DDBJ databases">
        <title>Study of marine rhodopsin-containing bacteria.</title>
        <authorList>
            <person name="Yoshizawa S."/>
            <person name="Kumagai Y."/>
            <person name="Kogure K."/>
        </authorList>
    </citation>
    <scope>NUCLEOTIDE SEQUENCE [LARGE SCALE GENOMIC DNA]</scope>
    <source>
        <strain evidence="3 4">SAORIC-28</strain>
    </source>
</reference>
<accession>A0A271J2R5</accession>
<dbReference type="InterPro" id="IPR021448">
    <property type="entry name" value="DUF3098"/>
</dbReference>
<feature type="transmembrane region" description="Helical" evidence="2">
    <location>
        <begin position="60"/>
        <end position="85"/>
    </location>
</feature>
<evidence type="ECO:0000256" key="2">
    <source>
        <dbReference type="SAM" id="Phobius"/>
    </source>
</evidence>
<gene>
    <name evidence="3" type="ORF">BSZ37_14620</name>
</gene>
<keyword evidence="2" id="KW-0812">Transmembrane</keyword>
<keyword evidence="4" id="KW-1185">Reference proteome</keyword>
<evidence type="ECO:0000313" key="4">
    <source>
        <dbReference type="Proteomes" id="UP000216339"/>
    </source>
</evidence>
<proteinExistence type="predicted"/>
<organism evidence="3 4">
    <name type="scientific">Rubrivirga marina</name>
    <dbReference type="NCBI Taxonomy" id="1196024"/>
    <lineage>
        <taxon>Bacteria</taxon>
        <taxon>Pseudomonadati</taxon>
        <taxon>Rhodothermota</taxon>
        <taxon>Rhodothermia</taxon>
        <taxon>Rhodothermales</taxon>
        <taxon>Rubricoccaceae</taxon>
        <taxon>Rubrivirga</taxon>
    </lineage>
</organism>
<feature type="region of interest" description="Disordered" evidence="1">
    <location>
        <begin position="1"/>
        <end position="21"/>
    </location>
</feature>
<dbReference type="EMBL" id="MQWD01000001">
    <property type="protein sequence ID" value="PAP77587.1"/>
    <property type="molecule type" value="Genomic_DNA"/>
</dbReference>
<keyword evidence="2" id="KW-1133">Transmembrane helix</keyword>
<feature type="compositionally biased region" description="Low complexity" evidence="1">
    <location>
        <begin position="9"/>
        <end position="21"/>
    </location>
</feature>
<evidence type="ECO:0000256" key="1">
    <source>
        <dbReference type="SAM" id="MobiDB-lite"/>
    </source>
</evidence>
<dbReference type="Proteomes" id="UP000216339">
    <property type="component" value="Unassembled WGS sequence"/>
</dbReference>
<evidence type="ECO:0000313" key="3">
    <source>
        <dbReference type="EMBL" id="PAP77587.1"/>
    </source>
</evidence>